<evidence type="ECO:0000313" key="2">
    <source>
        <dbReference type="Proteomes" id="UP000054498"/>
    </source>
</evidence>
<protein>
    <submittedName>
        <fullName evidence="1">Uncharacterized protein</fullName>
    </submittedName>
</protein>
<dbReference type="Proteomes" id="UP000054498">
    <property type="component" value="Unassembled WGS sequence"/>
</dbReference>
<dbReference type="KEGG" id="mng:MNEG_5675"/>
<dbReference type="EMBL" id="KK101083">
    <property type="protein sequence ID" value="KIZ02280.1"/>
    <property type="molecule type" value="Genomic_DNA"/>
</dbReference>
<name>A0A0D2MGT0_9CHLO</name>
<evidence type="ECO:0000313" key="1">
    <source>
        <dbReference type="EMBL" id="KIZ02280.1"/>
    </source>
</evidence>
<gene>
    <name evidence="1" type="ORF">MNEG_5675</name>
</gene>
<dbReference type="RefSeq" id="XP_013901299.1">
    <property type="nucleotide sequence ID" value="XM_014045845.1"/>
</dbReference>
<organism evidence="1 2">
    <name type="scientific">Monoraphidium neglectum</name>
    <dbReference type="NCBI Taxonomy" id="145388"/>
    <lineage>
        <taxon>Eukaryota</taxon>
        <taxon>Viridiplantae</taxon>
        <taxon>Chlorophyta</taxon>
        <taxon>core chlorophytes</taxon>
        <taxon>Chlorophyceae</taxon>
        <taxon>CS clade</taxon>
        <taxon>Sphaeropleales</taxon>
        <taxon>Selenastraceae</taxon>
        <taxon>Monoraphidium</taxon>
    </lineage>
</organism>
<reference evidence="1 2" key="1">
    <citation type="journal article" date="2013" name="BMC Genomics">
        <title>Reconstruction of the lipid metabolism for the microalga Monoraphidium neglectum from its genome sequence reveals characteristics suitable for biofuel production.</title>
        <authorList>
            <person name="Bogen C."/>
            <person name="Al-Dilaimi A."/>
            <person name="Albersmeier A."/>
            <person name="Wichmann J."/>
            <person name="Grundmann M."/>
            <person name="Rupp O."/>
            <person name="Lauersen K.J."/>
            <person name="Blifernez-Klassen O."/>
            <person name="Kalinowski J."/>
            <person name="Goesmann A."/>
            <person name="Mussgnug J.H."/>
            <person name="Kruse O."/>
        </authorList>
    </citation>
    <scope>NUCLEOTIDE SEQUENCE [LARGE SCALE GENOMIC DNA]</scope>
    <source>
        <strain evidence="1 2">SAG 48.87</strain>
    </source>
</reference>
<proteinExistence type="predicted"/>
<dbReference type="GeneID" id="25738552"/>
<keyword evidence="2" id="KW-1185">Reference proteome</keyword>
<dbReference type="AlphaFoldDB" id="A0A0D2MGT0"/>
<accession>A0A0D2MGT0</accession>
<sequence>MKLANPGVPGGDGGLSCLGFCGADRLFCAAGDAVSLFDLRQTFITWMELSSPASRLQMLAPGLLLAAFDDGSVRLVG</sequence>